<dbReference type="InterPro" id="IPR032250">
    <property type="entry name" value="DUF4825"/>
</dbReference>
<organism evidence="3 4">
    <name type="scientific">Gottfriedia luciferensis</name>
    <dbReference type="NCBI Taxonomy" id="178774"/>
    <lineage>
        <taxon>Bacteria</taxon>
        <taxon>Bacillati</taxon>
        <taxon>Bacillota</taxon>
        <taxon>Bacilli</taxon>
        <taxon>Bacillales</taxon>
        <taxon>Bacillaceae</taxon>
        <taxon>Gottfriedia</taxon>
    </lineage>
</organism>
<reference evidence="3 4" key="1">
    <citation type="submission" date="2016-07" db="EMBL/GenBank/DDBJ databases">
        <authorList>
            <person name="Townsley L."/>
            <person name="Shank E.A."/>
        </authorList>
    </citation>
    <scope>NUCLEOTIDE SEQUENCE [LARGE SCALE GENOMIC DNA]</scope>
    <source>
        <strain evidence="3 4">CH01</strain>
    </source>
</reference>
<gene>
    <name evidence="3" type="ORF">BED47_08175</name>
</gene>
<accession>A0ABX2ZMR4</accession>
<evidence type="ECO:0000256" key="1">
    <source>
        <dbReference type="SAM" id="SignalP"/>
    </source>
</evidence>
<keyword evidence="1" id="KW-0732">Signal</keyword>
<dbReference type="Pfam" id="PF16107">
    <property type="entry name" value="DUF4825"/>
    <property type="match status" value="1"/>
</dbReference>
<dbReference type="EMBL" id="MDKC01000032">
    <property type="protein sequence ID" value="ODG91006.1"/>
    <property type="molecule type" value="Genomic_DNA"/>
</dbReference>
<feature type="chain" id="PRO_5046011495" evidence="1">
    <location>
        <begin position="24"/>
        <end position="156"/>
    </location>
</feature>
<name>A0ABX2ZMR4_9BACI</name>
<evidence type="ECO:0000259" key="2">
    <source>
        <dbReference type="Pfam" id="PF16107"/>
    </source>
</evidence>
<dbReference type="RefSeq" id="WP_069034400.1">
    <property type="nucleotide sequence ID" value="NZ_MDKC01000032.1"/>
</dbReference>
<dbReference type="PROSITE" id="PS51257">
    <property type="entry name" value="PROKAR_LIPOPROTEIN"/>
    <property type="match status" value="1"/>
</dbReference>
<feature type="domain" description="DUF4825" evidence="2">
    <location>
        <begin position="31"/>
        <end position="112"/>
    </location>
</feature>
<comment type="caution">
    <text evidence="3">The sequence shown here is derived from an EMBL/GenBank/DDBJ whole genome shotgun (WGS) entry which is preliminary data.</text>
</comment>
<sequence length="156" mass="18248">MKKFLAYFILIMLLISLTSCSLSKNTSKDIFHYKNSYVGNNSAVGNIIKQLPNHKEFTQMSLQTKKKPYGVTIEYKNLPANTKNIVINNATYLFTLIKNVEWIVFDFADQKYTLTRQQLDQWYGKDLGSYTNEKELEELVHTNLKDKSKVNQFFKK</sequence>
<keyword evidence="4" id="KW-1185">Reference proteome</keyword>
<protein>
    <submittedName>
        <fullName evidence="3">DUF4825 domain-containing protein</fullName>
    </submittedName>
</protein>
<proteinExistence type="predicted"/>
<evidence type="ECO:0000313" key="4">
    <source>
        <dbReference type="Proteomes" id="UP000094580"/>
    </source>
</evidence>
<feature type="signal peptide" evidence="1">
    <location>
        <begin position="1"/>
        <end position="23"/>
    </location>
</feature>
<evidence type="ECO:0000313" key="3">
    <source>
        <dbReference type="EMBL" id="ODG91006.1"/>
    </source>
</evidence>
<dbReference type="Proteomes" id="UP000094580">
    <property type="component" value="Unassembled WGS sequence"/>
</dbReference>